<dbReference type="AlphaFoldDB" id="A0A1H7TM81"/>
<feature type="transmembrane region" description="Helical" evidence="1">
    <location>
        <begin position="80"/>
        <end position="96"/>
    </location>
</feature>
<feature type="transmembrane region" description="Helical" evidence="1">
    <location>
        <begin position="138"/>
        <end position="158"/>
    </location>
</feature>
<keyword evidence="1" id="KW-1133">Transmembrane helix</keyword>
<sequence>MDKFNLSNDLRSFLFSAFRIILYALAAVLLAEFIRWDGSLSSIDNKFSEDSLTEMLQTAFLFISSFILLRMYSTSTTYKYTAILLFGLTGASLIREQDIYFEKYIGQGSWQIPAYAILIFTLYQVIRNRSIFLAEMKSYMSSLSFGIFSTGLITTYIFSRLFGRKVFWYVVMENHYIRAVKNAAEECLELYGYLLILISIIELLILSKQKTSYKTPFNTKRRTSERSIMLENQVN</sequence>
<name>A0A1H7TM81_OLID1</name>
<protein>
    <submittedName>
        <fullName evidence="2">Uncharacterized protein</fullName>
    </submittedName>
</protein>
<keyword evidence="3" id="KW-1185">Reference proteome</keyword>
<dbReference type="EMBL" id="FOAF01000004">
    <property type="protein sequence ID" value="SEL85554.1"/>
    <property type="molecule type" value="Genomic_DNA"/>
</dbReference>
<feature type="transmembrane region" description="Helical" evidence="1">
    <location>
        <begin position="55"/>
        <end position="73"/>
    </location>
</feature>
<dbReference type="STRING" id="407022.SAMN05661044_03582"/>
<dbReference type="RefSeq" id="WP_093326870.1">
    <property type="nucleotide sequence ID" value="NZ_FOAF01000004.1"/>
</dbReference>
<feature type="transmembrane region" description="Helical" evidence="1">
    <location>
        <begin position="190"/>
        <end position="207"/>
    </location>
</feature>
<gene>
    <name evidence="2" type="ORF">SAMN05661044_03582</name>
</gene>
<proteinExistence type="predicted"/>
<reference evidence="3" key="1">
    <citation type="submission" date="2016-10" db="EMBL/GenBank/DDBJ databases">
        <authorList>
            <person name="Varghese N."/>
            <person name="Submissions S."/>
        </authorList>
    </citation>
    <scope>NUCLEOTIDE SEQUENCE [LARGE SCALE GENOMIC DNA]</scope>
    <source>
        <strain evidence="3">DSM 18733</strain>
    </source>
</reference>
<evidence type="ECO:0000256" key="1">
    <source>
        <dbReference type="SAM" id="Phobius"/>
    </source>
</evidence>
<feature type="transmembrane region" description="Helical" evidence="1">
    <location>
        <begin position="12"/>
        <end position="35"/>
    </location>
</feature>
<accession>A0A1H7TM81</accession>
<evidence type="ECO:0000313" key="3">
    <source>
        <dbReference type="Proteomes" id="UP000199421"/>
    </source>
</evidence>
<dbReference type="OrthoDB" id="1425700at2"/>
<keyword evidence="1" id="KW-0812">Transmembrane</keyword>
<organism evidence="2 3">
    <name type="scientific">Olivibacter domesticus</name>
    <name type="common">Pseudosphingobacterium domesticum</name>
    <dbReference type="NCBI Taxonomy" id="407022"/>
    <lineage>
        <taxon>Bacteria</taxon>
        <taxon>Pseudomonadati</taxon>
        <taxon>Bacteroidota</taxon>
        <taxon>Sphingobacteriia</taxon>
        <taxon>Sphingobacteriales</taxon>
        <taxon>Sphingobacteriaceae</taxon>
        <taxon>Olivibacter</taxon>
    </lineage>
</organism>
<keyword evidence="1" id="KW-0472">Membrane</keyword>
<dbReference type="Proteomes" id="UP000199421">
    <property type="component" value="Unassembled WGS sequence"/>
</dbReference>
<evidence type="ECO:0000313" key="2">
    <source>
        <dbReference type="EMBL" id="SEL85554.1"/>
    </source>
</evidence>
<feature type="transmembrane region" description="Helical" evidence="1">
    <location>
        <begin position="108"/>
        <end position="126"/>
    </location>
</feature>